<dbReference type="Proteomes" id="UP000290608">
    <property type="component" value="Unassembled WGS sequence"/>
</dbReference>
<accession>A0A4Q0PM94</accession>
<dbReference type="RefSeq" id="WP_073098880.1">
    <property type="nucleotide sequence ID" value="NZ_QOVL01000007.1"/>
</dbReference>
<comment type="caution">
    <text evidence="1">The sequence shown here is derived from an EMBL/GenBank/DDBJ whole genome shotgun (WGS) entry which is preliminary data.</text>
</comment>
<name>A0A4Q0PM94_9FLAO</name>
<evidence type="ECO:0000313" key="1">
    <source>
        <dbReference type="EMBL" id="RXG30831.1"/>
    </source>
</evidence>
<evidence type="ECO:0000313" key="2">
    <source>
        <dbReference type="Proteomes" id="UP000290608"/>
    </source>
</evidence>
<dbReference type="STRING" id="1122159.SAMN02745246_01783"/>
<dbReference type="EMBL" id="QOVL01000007">
    <property type="protein sequence ID" value="RXG30831.1"/>
    <property type="molecule type" value="Genomic_DNA"/>
</dbReference>
<sequence>MTRVLIWVFKIAVSLAMTLPNQEQRASNKQIVEQVNVQSCKMYSNYSDCNTFKSVESSEDCLL</sequence>
<proteinExistence type="predicted"/>
<organism evidence="1 2">
    <name type="scientific">Leeuwenhoekiella marinoflava</name>
    <dbReference type="NCBI Taxonomy" id="988"/>
    <lineage>
        <taxon>Bacteria</taxon>
        <taxon>Pseudomonadati</taxon>
        <taxon>Bacteroidota</taxon>
        <taxon>Flavobacteriia</taxon>
        <taxon>Flavobacteriales</taxon>
        <taxon>Flavobacteriaceae</taxon>
        <taxon>Leeuwenhoekiella</taxon>
    </lineage>
</organism>
<reference evidence="1 2" key="1">
    <citation type="submission" date="2018-07" db="EMBL/GenBank/DDBJ databases">
        <title>Leeuwenhoekiella genomics.</title>
        <authorList>
            <person name="Tahon G."/>
            <person name="Willems A."/>
        </authorList>
    </citation>
    <scope>NUCLEOTIDE SEQUENCE [LARGE SCALE GENOMIC DNA]</scope>
    <source>
        <strain evidence="1 2">LMG 1345</strain>
    </source>
</reference>
<protein>
    <submittedName>
        <fullName evidence="1">Uncharacterized protein</fullName>
    </submittedName>
</protein>
<dbReference type="AlphaFoldDB" id="A0A4Q0PM94"/>
<gene>
    <name evidence="1" type="ORF">DSL99_1874</name>
</gene>